<dbReference type="PANTHER" id="PTHR10865:SF27">
    <property type="entry name" value="MESODERM INDUCTION EARLY RESPONSE PROTEIN 2"/>
    <property type="match status" value="1"/>
</dbReference>
<dbReference type="InterPro" id="IPR009057">
    <property type="entry name" value="Homeodomain-like_sf"/>
</dbReference>
<dbReference type="CDD" id="cd11661">
    <property type="entry name" value="SANT_MTA3_like"/>
    <property type="match status" value="1"/>
</dbReference>
<dbReference type="PANTHER" id="PTHR10865">
    <property type="entry name" value="METASTASIS-ASSOCIATED PROTEIN AND MESODERM INDUCTION EARLY RESPONSE PROTEIN"/>
    <property type="match status" value="1"/>
</dbReference>
<feature type="region of interest" description="Disordered" evidence="2">
    <location>
        <begin position="138"/>
        <end position="165"/>
    </location>
</feature>
<evidence type="ECO:0000259" key="4">
    <source>
        <dbReference type="PROSITE" id="PS51293"/>
    </source>
</evidence>
<evidence type="ECO:0008006" key="7">
    <source>
        <dbReference type="Google" id="ProtNLM"/>
    </source>
</evidence>
<feature type="domain" description="SANT" evidence="4">
    <location>
        <begin position="271"/>
        <end position="323"/>
    </location>
</feature>
<reference evidence="5 6" key="1">
    <citation type="journal article" date="2022" name="Gigascience">
        <title>A chromosome-level genome assembly and annotation of the desert horned lizard, Phrynosoma platyrhinos, provides insight into chromosomal rearrangements among reptiles.</title>
        <authorList>
            <person name="Koochekian N."/>
            <person name="Ascanio A."/>
            <person name="Farleigh K."/>
            <person name="Card D.C."/>
            <person name="Schield D.R."/>
            <person name="Castoe T.A."/>
            <person name="Jezkova T."/>
        </authorList>
    </citation>
    <scope>NUCLEOTIDE SEQUENCE [LARGE SCALE GENOMIC DNA]</scope>
    <source>
        <strain evidence="5">NK-2021</strain>
    </source>
</reference>
<evidence type="ECO:0000259" key="3">
    <source>
        <dbReference type="PROSITE" id="PS51156"/>
    </source>
</evidence>
<gene>
    <name evidence="5" type="ORF">JD844_034095</name>
</gene>
<feature type="compositionally biased region" description="Basic and acidic residues" evidence="2">
    <location>
        <begin position="89"/>
        <end position="102"/>
    </location>
</feature>
<feature type="region of interest" description="Disordered" evidence="2">
    <location>
        <begin position="72"/>
        <end position="109"/>
    </location>
</feature>
<evidence type="ECO:0000256" key="1">
    <source>
        <dbReference type="ARBA" id="ARBA00023242"/>
    </source>
</evidence>
<dbReference type="Gene3D" id="4.10.1240.50">
    <property type="match status" value="1"/>
</dbReference>
<dbReference type="InterPro" id="IPR040138">
    <property type="entry name" value="MIER/MTA"/>
</dbReference>
<dbReference type="Pfam" id="PF01448">
    <property type="entry name" value="ELM2"/>
    <property type="match status" value="1"/>
</dbReference>
<dbReference type="Gene3D" id="1.10.10.60">
    <property type="entry name" value="Homeodomain-like"/>
    <property type="match status" value="1"/>
</dbReference>
<dbReference type="SMART" id="SM00717">
    <property type="entry name" value="SANT"/>
    <property type="match status" value="1"/>
</dbReference>
<dbReference type="SUPFAM" id="SSF46689">
    <property type="entry name" value="Homeodomain-like"/>
    <property type="match status" value="1"/>
</dbReference>
<accession>A0ABQ7T7V4</accession>
<protein>
    <recommendedName>
        <fullName evidence="7">Mesoderm induction early response protein 2</fullName>
    </recommendedName>
</protein>
<feature type="domain" description="ELM2" evidence="3">
    <location>
        <begin position="169"/>
        <end position="266"/>
    </location>
</feature>
<keyword evidence="1" id="KW-0539">Nucleus</keyword>
<evidence type="ECO:0000313" key="5">
    <source>
        <dbReference type="EMBL" id="KAH0625812.1"/>
    </source>
</evidence>
<evidence type="ECO:0000256" key="2">
    <source>
        <dbReference type="SAM" id="MobiDB-lite"/>
    </source>
</evidence>
<dbReference type="SMART" id="SM01189">
    <property type="entry name" value="ELM2"/>
    <property type="match status" value="1"/>
</dbReference>
<dbReference type="PROSITE" id="PS51156">
    <property type="entry name" value="ELM2"/>
    <property type="match status" value="1"/>
</dbReference>
<dbReference type="InterPro" id="IPR001005">
    <property type="entry name" value="SANT/Myb"/>
</dbReference>
<dbReference type="InterPro" id="IPR000949">
    <property type="entry name" value="ELM2_dom"/>
</dbReference>
<sequence>MSPIVIVVIPMLPTHAMEVKIPASVGRQSPRVVSFPARNLCPGRPSLHTTAVVSMGSADHRFNLAEILSQNYGVREETEEEEEEDDEHRDEGKAKPFEELDKNFNAPQNTEMPFEELLALYGYEASDPISEQETNFLADEDKGPCSSPSASFSAEDSEEDSLPPNDCKKEIMVGPQYQAAVPLLSLNRHSEKVYENEDQLLWDPNILPEQDVEEFLYQAIKRRRDEISNASLPEGEMVKDNEQALYELVKCNFNPEEALRRLRFNVKVIRDELCAWSEEECRNFEHGFRVHGKNFHLIQANKVRTRSVGECVEYYYMWKKSERYDYFTQQTRFGKKKDYTDNFLDGNEVENASRAHDSPPISSATGCLDSQPLSMESAACSLGSNSESGHGYECSTPSETNCSFDPAEEMPMGGRAPPFLQHPPDPPEDGFYQMAATGKQEPLRCSGEAIAMDFTLPRNITERLPLISGHVGLGRDPETLVAPAQVSLSVPDFSIIGIGDVNSFLATQSACQAQTTHLDSLSQ</sequence>
<dbReference type="InterPro" id="IPR017884">
    <property type="entry name" value="SANT_dom"/>
</dbReference>
<dbReference type="EMBL" id="JAIPUX010000953">
    <property type="protein sequence ID" value="KAH0625812.1"/>
    <property type="molecule type" value="Genomic_DNA"/>
</dbReference>
<feature type="compositionally biased region" description="Acidic residues" evidence="2">
    <location>
        <begin position="77"/>
        <end position="88"/>
    </location>
</feature>
<keyword evidence="6" id="KW-1185">Reference proteome</keyword>
<evidence type="ECO:0000313" key="6">
    <source>
        <dbReference type="Proteomes" id="UP000826234"/>
    </source>
</evidence>
<comment type="caution">
    <text evidence="5">The sequence shown here is derived from an EMBL/GenBank/DDBJ whole genome shotgun (WGS) entry which is preliminary data.</text>
</comment>
<proteinExistence type="predicted"/>
<organism evidence="5 6">
    <name type="scientific">Phrynosoma platyrhinos</name>
    <name type="common">Desert horned lizard</name>
    <dbReference type="NCBI Taxonomy" id="52577"/>
    <lineage>
        <taxon>Eukaryota</taxon>
        <taxon>Metazoa</taxon>
        <taxon>Chordata</taxon>
        <taxon>Craniata</taxon>
        <taxon>Vertebrata</taxon>
        <taxon>Euteleostomi</taxon>
        <taxon>Lepidosauria</taxon>
        <taxon>Squamata</taxon>
        <taxon>Bifurcata</taxon>
        <taxon>Unidentata</taxon>
        <taxon>Episquamata</taxon>
        <taxon>Toxicofera</taxon>
        <taxon>Iguania</taxon>
        <taxon>Phrynosomatidae</taxon>
        <taxon>Phrynosomatinae</taxon>
        <taxon>Phrynosoma</taxon>
    </lineage>
</organism>
<name>A0ABQ7T7V4_PHRPL</name>
<dbReference type="Proteomes" id="UP000826234">
    <property type="component" value="Unassembled WGS sequence"/>
</dbReference>
<dbReference type="PROSITE" id="PS51293">
    <property type="entry name" value="SANT"/>
    <property type="match status" value="1"/>
</dbReference>
<dbReference type="Pfam" id="PF00249">
    <property type="entry name" value="Myb_DNA-binding"/>
    <property type="match status" value="1"/>
</dbReference>